<gene>
    <name evidence="1" type="ORF">P4R38_15730</name>
</gene>
<evidence type="ECO:0008006" key="3">
    <source>
        <dbReference type="Google" id="ProtNLM"/>
    </source>
</evidence>
<keyword evidence="2" id="KW-1185">Reference proteome</keyword>
<name>A0ABT6C9W9_9MICO</name>
<reference evidence="1 2" key="1">
    <citation type="submission" date="2023-03" db="EMBL/GenBank/DDBJ databases">
        <title>YIM 133296 draft genome.</title>
        <authorList>
            <person name="Xiong L."/>
        </authorList>
    </citation>
    <scope>NUCLEOTIDE SEQUENCE [LARGE SCALE GENOMIC DNA]</scope>
    <source>
        <strain evidence="1 2">YIM 133296</strain>
    </source>
</reference>
<sequence>MPAATSHAHLRDLLRSSRQVHAAPSAGQAHVRLRQGLYVQGSSWSDLTARDRLIMRAYAVDRHSAESHVFSHHTSAALWGLPIIGRWPTLVERVAPAGVKGRSPDVRRRRTERPPRSVEVGGVRVTPVVRTVIDLAREVTLESALASIDHALRHGLCDRRELEQELNKVPRGARGRLMAARAVHLADPLSESPGESLSRARMYQLNLPRPRTQVRLYDEDGEAARVDFWWEHLGLAGEFDGFVKYQVPEGATAEEAAAVLWKEKRREDRIRRTDGRRVGRWVWDEVLPLERFRQIMTRLGVHDRGGDPWQVG</sequence>
<accession>A0ABT6C9W9</accession>
<organism evidence="1 2">
    <name type="scientific">Luteipulveratus flavus</name>
    <dbReference type="NCBI Taxonomy" id="3031728"/>
    <lineage>
        <taxon>Bacteria</taxon>
        <taxon>Bacillati</taxon>
        <taxon>Actinomycetota</taxon>
        <taxon>Actinomycetes</taxon>
        <taxon>Micrococcales</taxon>
        <taxon>Dermacoccaceae</taxon>
        <taxon>Luteipulveratus</taxon>
    </lineage>
</organism>
<comment type="caution">
    <text evidence="1">The sequence shown here is derived from an EMBL/GenBank/DDBJ whole genome shotgun (WGS) entry which is preliminary data.</text>
</comment>
<evidence type="ECO:0000313" key="1">
    <source>
        <dbReference type="EMBL" id="MDF8265696.1"/>
    </source>
</evidence>
<proteinExistence type="predicted"/>
<dbReference type="EMBL" id="JAROAV010000038">
    <property type="protein sequence ID" value="MDF8265696.1"/>
    <property type="molecule type" value="Genomic_DNA"/>
</dbReference>
<dbReference type="Proteomes" id="UP001528912">
    <property type="component" value="Unassembled WGS sequence"/>
</dbReference>
<dbReference type="RefSeq" id="WP_277193001.1">
    <property type="nucleotide sequence ID" value="NZ_JAROAV010000038.1"/>
</dbReference>
<evidence type="ECO:0000313" key="2">
    <source>
        <dbReference type="Proteomes" id="UP001528912"/>
    </source>
</evidence>
<protein>
    <recommendedName>
        <fullName evidence="3">Transcriptional regulator, AbiEi antitoxin, Type IV TA system</fullName>
    </recommendedName>
</protein>